<proteinExistence type="predicted"/>
<sequence>MHLHAQPIKKLFQKRWCLTLFPVLVAVIAVVRQRQHVTKGAFPYSAACFWAWKVPGASGLRKSASLPSRSRLWSERQSTPSPKLSCTVLDTTPKSARDDGFFGDCQRKVFARRDHLNVTSSSSDSSIIKTDTTTTIIIPQNHQSQSRMPQYMT</sequence>
<name>A0AAD9Y5U9_COLKA</name>
<dbReference type="Proteomes" id="UP001281614">
    <property type="component" value="Unassembled WGS sequence"/>
</dbReference>
<protein>
    <submittedName>
        <fullName evidence="1">Uncharacterized protein</fullName>
    </submittedName>
</protein>
<organism evidence="1 2">
    <name type="scientific">Colletotrichum kahawae</name>
    <name type="common">Coffee berry disease fungus</name>
    <dbReference type="NCBI Taxonomy" id="34407"/>
    <lineage>
        <taxon>Eukaryota</taxon>
        <taxon>Fungi</taxon>
        <taxon>Dikarya</taxon>
        <taxon>Ascomycota</taxon>
        <taxon>Pezizomycotina</taxon>
        <taxon>Sordariomycetes</taxon>
        <taxon>Hypocreomycetidae</taxon>
        <taxon>Glomerellales</taxon>
        <taxon>Glomerellaceae</taxon>
        <taxon>Colletotrichum</taxon>
        <taxon>Colletotrichum gloeosporioides species complex</taxon>
    </lineage>
</organism>
<reference evidence="1" key="1">
    <citation type="submission" date="2023-02" db="EMBL/GenBank/DDBJ databases">
        <title>Colletotrichum kahawae CIFC_Que2 genome sequencing and assembly.</title>
        <authorList>
            <person name="Baroncelli R."/>
        </authorList>
    </citation>
    <scope>NUCLEOTIDE SEQUENCE</scope>
    <source>
        <strain evidence="1">CIFC_Que2</strain>
    </source>
</reference>
<comment type="caution">
    <text evidence="1">The sequence shown here is derived from an EMBL/GenBank/DDBJ whole genome shotgun (WGS) entry which is preliminary data.</text>
</comment>
<dbReference type="EMBL" id="VYYT01000333">
    <property type="protein sequence ID" value="KAK2742197.1"/>
    <property type="molecule type" value="Genomic_DNA"/>
</dbReference>
<evidence type="ECO:0000313" key="1">
    <source>
        <dbReference type="EMBL" id="KAK2742197.1"/>
    </source>
</evidence>
<evidence type="ECO:0000313" key="2">
    <source>
        <dbReference type="Proteomes" id="UP001281614"/>
    </source>
</evidence>
<keyword evidence="2" id="KW-1185">Reference proteome</keyword>
<accession>A0AAD9Y5U9</accession>
<dbReference type="AlphaFoldDB" id="A0AAD9Y5U9"/>
<gene>
    <name evidence="1" type="ORF">CKAH01_01624</name>
</gene>